<gene>
    <name evidence="2" type="ORF">OTU49_002534</name>
</gene>
<comment type="caution">
    <text evidence="2">The sequence shown here is derived from an EMBL/GenBank/DDBJ whole genome shotgun (WGS) entry which is preliminary data.</text>
</comment>
<reference evidence="2 3" key="1">
    <citation type="journal article" date="2024" name="BMC Genomics">
        <title>Genome assembly of redclaw crayfish (Cherax quadricarinatus) provides insights into its immune adaptation and hypoxia tolerance.</title>
        <authorList>
            <person name="Liu Z."/>
            <person name="Zheng J."/>
            <person name="Li H."/>
            <person name="Fang K."/>
            <person name="Wang S."/>
            <person name="He J."/>
            <person name="Zhou D."/>
            <person name="Weng S."/>
            <person name="Chi M."/>
            <person name="Gu Z."/>
            <person name="He J."/>
            <person name="Li F."/>
            <person name="Wang M."/>
        </authorList>
    </citation>
    <scope>NUCLEOTIDE SEQUENCE [LARGE SCALE GENOMIC DNA]</scope>
    <source>
        <strain evidence="2">ZL_2023a</strain>
    </source>
</reference>
<proteinExistence type="predicted"/>
<evidence type="ECO:0000259" key="1">
    <source>
        <dbReference type="Pfam" id="PF03184"/>
    </source>
</evidence>
<name>A0AAW0XPF1_CHEQU</name>
<dbReference type="GO" id="GO:0003677">
    <property type="term" value="F:DNA binding"/>
    <property type="evidence" value="ECO:0007669"/>
    <property type="project" value="TreeGrafter"/>
</dbReference>
<accession>A0AAW0XPF1</accession>
<dbReference type="EMBL" id="JARKIK010000031">
    <property type="protein sequence ID" value="KAK8741173.1"/>
    <property type="molecule type" value="Genomic_DNA"/>
</dbReference>
<dbReference type="PANTHER" id="PTHR19303:SF16">
    <property type="entry name" value="JERKY PROTEIN HOMOLOG-LIKE"/>
    <property type="match status" value="1"/>
</dbReference>
<dbReference type="Proteomes" id="UP001445076">
    <property type="component" value="Unassembled WGS sequence"/>
</dbReference>
<dbReference type="AlphaFoldDB" id="A0AAW0XPF1"/>
<evidence type="ECO:0000313" key="3">
    <source>
        <dbReference type="Proteomes" id="UP001445076"/>
    </source>
</evidence>
<organism evidence="2 3">
    <name type="scientific">Cherax quadricarinatus</name>
    <name type="common">Australian red claw crayfish</name>
    <dbReference type="NCBI Taxonomy" id="27406"/>
    <lineage>
        <taxon>Eukaryota</taxon>
        <taxon>Metazoa</taxon>
        <taxon>Ecdysozoa</taxon>
        <taxon>Arthropoda</taxon>
        <taxon>Crustacea</taxon>
        <taxon>Multicrustacea</taxon>
        <taxon>Malacostraca</taxon>
        <taxon>Eumalacostraca</taxon>
        <taxon>Eucarida</taxon>
        <taxon>Decapoda</taxon>
        <taxon>Pleocyemata</taxon>
        <taxon>Astacidea</taxon>
        <taxon>Parastacoidea</taxon>
        <taxon>Parastacidae</taxon>
        <taxon>Cherax</taxon>
    </lineage>
</organism>
<protein>
    <recommendedName>
        <fullName evidence="1">DDE-1 domain-containing protein</fullName>
    </recommendedName>
</protein>
<feature type="domain" description="DDE-1" evidence="1">
    <location>
        <begin position="59"/>
        <end position="107"/>
    </location>
</feature>
<dbReference type="InterPro" id="IPR004875">
    <property type="entry name" value="DDE_SF_endonuclease_dom"/>
</dbReference>
<evidence type="ECO:0000313" key="2">
    <source>
        <dbReference type="EMBL" id="KAK8741173.1"/>
    </source>
</evidence>
<feature type="non-terminal residue" evidence="2">
    <location>
        <position position="1"/>
    </location>
</feature>
<dbReference type="PANTHER" id="PTHR19303">
    <property type="entry name" value="TRANSPOSON"/>
    <property type="match status" value="1"/>
</dbReference>
<dbReference type="InterPro" id="IPR050863">
    <property type="entry name" value="CenT-Element_Derived"/>
</dbReference>
<sequence length="108" mass="12298">HEAAENYLDKFSKIISDENLSPEQIYNADEIALYWHYVPRKALTMADERAPTGFKDARHRLTILMCANAAGTHKMKLAVIGKSKCPRCLKGVHNLPVHYYANKKGWVN</sequence>
<keyword evidence="3" id="KW-1185">Reference proteome</keyword>
<dbReference type="Pfam" id="PF03184">
    <property type="entry name" value="DDE_1"/>
    <property type="match status" value="1"/>
</dbReference>
<dbReference type="GO" id="GO:0005634">
    <property type="term" value="C:nucleus"/>
    <property type="evidence" value="ECO:0007669"/>
    <property type="project" value="TreeGrafter"/>
</dbReference>